<accession>A0A126UWX7</accession>
<dbReference type="GO" id="GO:0005737">
    <property type="term" value="C:cytoplasm"/>
    <property type="evidence" value="ECO:0007669"/>
    <property type="project" value="UniProtKB-SubCell"/>
</dbReference>
<dbReference type="InterPro" id="IPR002364">
    <property type="entry name" value="Quin_OxRdtase/zeta-crystal_CS"/>
</dbReference>
<dbReference type="GO" id="GO:0016491">
    <property type="term" value="F:oxidoreductase activity"/>
    <property type="evidence" value="ECO:0007669"/>
    <property type="project" value="UniProtKB-KW"/>
</dbReference>
<dbReference type="RefSeq" id="WP_039004480.1">
    <property type="nucleotide sequence ID" value="NZ_CP014327.1"/>
</dbReference>
<evidence type="ECO:0000256" key="1">
    <source>
        <dbReference type="ARBA" id="ARBA00004496"/>
    </source>
</evidence>
<comment type="subcellular location">
    <subcellularLocation>
        <location evidence="1">Cytoplasm</location>
    </subcellularLocation>
</comment>
<keyword evidence="5" id="KW-0521">NADP</keyword>
<dbReference type="Proteomes" id="UP000070371">
    <property type="component" value="Chromosome"/>
</dbReference>
<keyword evidence="11" id="KW-1185">Reference proteome</keyword>
<keyword evidence="8" id="KW-0560">Oxidoreductase</keyword>
<dbReference type="SUPFAM" id="SSF51735">
    <property type="entry name" value="NAD(P)-binding Rossmann-fold domains"/>
    <property type="match status" value="1"/>
</dbReference>
<comment type="subunit">
    <text evidence="3">Homotetramer.</text>
</comment>
<dbReference type="GO" id="GO:0008270">
    <property type="term" value="F:zinc ion binding"/>
    <property type="evidence" value="ECO:0007669"/>
    <property type="project" value="InterPro"/>
</dbReference>
<dbReference type="OrthoDB" id="9785812at2"/>
<evidence type="ECO:0000256" key="5">
    <source>
        <dbReference type="ARBA" id="ARBA00022857"/>
    </source>
</evidence>
<protein>
    <recommendedName>
        <fullName evidence="8">Zinc-type alcohol dehydrogenase-like protein</fullName>
    </recommendedName>
</protein>
<dbReference type="PROSITE" id="PS01162">
    <property type="entry name" value="QOR_ZETA_CRYSTAL"/>
    <property type="match status" value="1"/>
</dbReference>
<dbReference type="NCBIfam" id="TIGR02817">
    <property type="entry name" value="adh_fam_1"/>
    <property type="match status" value="1"/>
</dbReference>
<dbReference type="STRING" id="1579316.RC74_01660"/>
<evidence type="ECO:0000256" key="2">
    <source>
        <dbReference type="ARBA" id="ARBA00010371"/>
    </source>
</evidence>
<dbReference type="Pfam" id="PF00107">
    <property type="entry name" value="ADH_zinc_N"/>
    <property type="match status" value="1"/>
</dbReference>
<evidence type="ECO:0000256" key="3">
    <source>
        <dbReference type="ARBA" id="ARBA00011881"/>
    </source>
</evidence>
<dbReference type="GO" id="GO:0003723">
    <property type="term" value="F:RNA binding"/>
    <property type="evidence" value="ECO:0007669"/>
    <property type="project" value="UniProtKB-KW"/>
</dbReference>
<dbReference type="PANTHER" id="PTHR44154">
    <property type="entry name" value="QUINONE OXIDOREDUCTASE"/>
    <property type="match status" value="1"/>
</dbReference>
<keyword evidence="8" id="KW-0479">Metal-binding</keyword>
<evidence type="ECO:0000256" key="4">
    <source>
        <dbReference type="ARBA" id="ARBA00022490"/>
    </source>
</evidence>
<dbReference type="EMBL" id="CP014327">
    <property type="protein sequence ID" value="AML50146.1"/>
    <property type="molecule type" value="Genomic_DNA"/>
</dbReference>
<reference evidence="10 11" key="1">
    <citation type="submission" date="2016-02" db="EMBL/GenBank/DDBJ databases">
        <title>Complete genome sequence of Halocynthiibacter arcticus PAMC 20958t from arctic marine sediment.</title>
        <authorList>
            <person name="Lee Y.M."/>
            <person name="Baek K."/>
            <person name="Lee H.K."/>
            <person name="Shin S.C."/>
        </authorList>
    </citation>
    <scope>NUCLEOTIDE SEQUENCE [LARGE SCALE GENOMIC DNA]</scope>
    <source>
        <strain evidence="10">PAMC 20958</strain>
    </source>
</reference>
<keyword evidence="8" id="KW-0862">Zinc</keyword>
<dbReference type="SUPFAM" id="SSF50129">
    <property type="entry name" value="GroES-like"/>
    <property type="match status" value="1"/>
</dbReference>
<feature type="domain" description="Enoyl reductase (ER)" evidence="9">
    <location>
        <begin position="14"/>
        <end position="333"/>
    </location>
</feature>
<name>A0A126UWX7_9RHOB</name>
<keyword evidence="6" id="KW-0694">RNA-binding</keyword>
<dbReference type="KEGG" id="hat:RC74_01660"/>
<sequence length="336" mass="36279">MKAVALTHYLPITDPNSFLDVELPKPTALGRDLLVAVKAVSVNPVDTKVRSPKDTVEETPRVLGWDASGVVEAVGPEVTLFKPGDAVYYAGDITRAGSNSKFQLVDERIVGIKPKSLNFAEAAALPLTTITAYESFFDRLGIDRDGANKGQALLIIGAGGGVGSIGIQLAKAAGLVVIATASRPETVSWVKELGADHVVNHRQPMVEQVRALGFQHVDHIAIFNDMRHWDTAVELIRPQGAIVTIDDTNLPMPMAGMKTKAASLHWELMFTRAMFETPDMIEQHKLLTYVSGEIDAGRIRTTVSEVLSPINAQNMRAAHKLIETGTAKGKIVVEGF</sequence>
<dbReference type="AlphaFoldDB" id="A0A126UWX7"/>
<evidence type="ECO:0000313" key="10">
    <source>
        <dbReference type="EMBL" id="AML50146.1"/>
    </source>
</evidence>
<dbReference type="SMART" id="SM00829">
    <property type="entry name" value="PKS_ER"/>
    <property type="match status" value="1"/>
</dbReference>
<dbReference type="InterPro" id="IPR013154">
    <property type="entry name" value="ADH-like_N"/>
</dbReference>
<dbReference type="CDD" id="cd08252">
    <property type="entry name" value="AL_MDR"/>
    <property type="match status" value="1"/>
</dbReference>
<dbReference type="Gene3D" id="3.90.180.10">
    <property type="entry name" value="Medium-chain alcohol dehydrogenases, catalytic domain"/>
    <property type="match status" value="1"/>
</dbReference>
<evidence type="ECO:0000313" key="11">
    <source>
        <dbReference type="Proteomes" id="UP000070371"/>
    </source>
</evidence>
<evidence type="ECO:0000256" key="6">
    <source>
        <dbReference type="ARBA" id="ARBA00022884"/>
    </source>
</evidence>
<dbReference type="InterPro" id="IPR013149">
    <property type="entry name" value="ADH-like_C"/>
</dbReference>
<dbReference type="PANTHER" id="PTHR44154:SF1">
    <property type="entry name" value="QUINONE OXIDOREDUCTASE"/>
    <property type="match status" value="1"/>
</dbReference>
<evidence type="ECO:0000256" key="7">
    <source>
        <dbReference type="ARBA" id="ARBA00022990"/>
    </source>
</evidence>
<dbReference type="InterPro" id="IPR020843">
    <property type="entry name" value="ER"/>
</dbReference>
<dbReference type="InterPro" id="IPR036291">
    <property type="entry name" value="NAD(P)-bd_dom_sf"/>
</dbReference>
<keyword evidence="7" id="KW-0007">Acetylation</keyword>
<dbReference type="InterPro" id="IPR014182">
    <property type="entry name" value="ADH_Zn_typ-1"/>
</dbReference>
<comment type="similarity">
    <text evidence="2 8">Belongs to the zinc-containing alcohol dehydrogenase family. Quinone oxidoreductase subfamily.</text>
</comment>
<dbReference type="InterPro" id="IPR051603">
    <property type="entry name" value="Zinc-ADH_QOR/CCCR"/>
</dbReference>
<organism evidence="10 11">
    <name type="scientific">Falsihalocynthiibacter arcticus</name>
    <dbReference type="NCBI Taxonomy" id="1579316"/>
    <lineage>
        <taxon>Bacteria</taxon>
        <taxon>Pseudomonadati</taxon>
        <taxon>Pseudomonadota</taxon>
        <taxon>Alphaproteobacteria</taxon>
        <taxon>Rhodobacterales</taxon>
        <taxon>Roseobacteraceae</taxon>
        <taxon>Falsihalocynthiibacter</taxon>
    </lineage>
</organism>
<dbReference type="Pfam" id="PF08240">
    <property type="entry name" value="ADH_N"/>
    <property type="match status" value="1"/>
</dbReference>
<proteinExistence type="inferred from homology"/>
<keyword evidence="4" id="KW-0963">Cytoplasm</keyword>
<evidence type="ECO:0000256" key="8">
    <source>
        <dbReference type="RuleBase" id="RU364000"/>
    </source>
</evidence>
<gene>
    <name evidence="10" type="ORF">RC74_01660</name>
</gene>
<evidence type="ECO:0000259" key="9">
    <source>
        <dbReference type="SMART" id="SM00829"/>
    </source>
</evidence>
<dbReference type="Gene3D" id="3.40.50.720">
    <property type="entry name" value="NAD(P)-binding Rossmann-like Domain"/>
    <property type="match status" value="1"/>
</dbReference>
<dbReference type="InterPro" id="IPR011032">
    <property type="entry name" value="GroES-like_sf"/>
</dbReference>